<organism evidence="3 4">
    <name type="scientific">Chelativorans salis</name>
    <dbReference type="NCBI Taxonomy" id="2978478"/>
    <lineage>
        <taxon>Bacteria</taxon>
        <taxon>Pseudomonadati</taxon>
        <taxon>Pseudomonadota</taxon>
        <taxon>Alphaproteobacteria</taxon>
        <taxon>Hyphomicrobiales</taxon>
        <taxon>Phyllobacteriaceae</taxon>
        <taxon>Chelativorans</taxon>
    </lineage>
</organism>
<proteinExistence type="predicted"/>
<accession>A0ABT2LLI8</accession>
<dbReference type="InterPro" id="IPR011033">
    <property type="entry name" value="PRC_barrel-like_sf"/>
</dbReference>
<protein>
    <submittedName>
        <fullName evidence="3">PRC-barrel domain-containing protein</fullName>
    </submittedName>
</protein>
<dbReference type="PANTHER" id="PTHR36505:SF1">
    <property type="entry name" value="BLR1072 PROTEIN"/>
    <property type="match status" value="1"/>
</dbReference>
<dbReference type="SUPFAM" id="SSF50346">
    <property type="entry name" value="PRC-barrel domain"/>
    <property type="match status" value="1"/>
</dbReference>
<dbReference type="EMBL" id="JAOCZP010000002">
    <property type="protein sequence ID" value="MCT7375151.1"/>
    <property type="molecule type" value="Genomic_DNA"/>
</dbReference>
<dbReference type="Gene3D" id="2.30.30.240">
    <property type="entry name" value="PRC-barrel domain"/>
    <property type="match status" value="1"/>
</dbReference>
<evidence type="ECO:0000313" key="4">
    <source>
        <dbReference type="Proteomes" id="UP001320831"/>
    </source>
</evidence>
<keyword evidence="4" id="KW-1185">Reference proteome</keyword>
<sequence length="256" mass="27565">MRDDGYWLAGYRGYGTTGMAPRPGGTTPAAPGAAPATPATPPTSPGTEPAAPEAGQAAREVGPWGDVRWVGRPQYQIGVLYEAAYVLAMNGDQQTCETMVEATRDRYESYVAELEELGVNPEEVANWRAAEIAASEPVTEMQGRFRIEDIIGADVRNAQDEGLGSIDDVVLNSSTGQVQYVVVDYGGFFGIGTDEAVVPWERLRAIPSRNAFVLPVDRATLEQAPQLPDNGLLDPQQTGSINTDEVDAYWEDATQQ</sequence>
<feature type="region of interest" description="Disordered" evidence="1">
    <location>
        <begin position="226"/>
        <end position="245"/>
    </location>
</feature>
<dbReference type="InterPro" id="IPR027275">
    <property type="entry name" value="PRC-brl_dom"/>
</dbReference>
<reference evidence="3 4" key="1">
    <citation type="submission" date="2022-09" db="EMBL/GenBank/DDBJ databases">
        <title>Chelativorans salina sp. nov., a novel slightly halophilic bacterium isolated from a saline lake sediment enrichment.</title>
        <authorList>
            <person name="Gao L."/>
            <person name="Fang B.-Z."/>
            <person name="Li W.-J."/>
        </authorList>
    </citation>
    <scope>NUCLEOTIDE SEQUENCE [LARGE SCALE GENOMIC DNA]</scope>
    <source>
        <strain evidence="3 4">EGI FJ00035</strain>
    </source>
</reference>
<feature type="compositionally biased region" description="Low complexity" evidence="1">
    <location>
        <begin position="45"/>
        <end position="58"/>
    </location>
</feature>
<evidence type="ECO:0000256" key="1">
    <source>
        <dbReference type="SAM" id="MobiDB-lite"/>
    </source>
</evidence>
<comment type="caution">
    <text evidence="3">The sequence shown here is derived from an EMBL/GenBank/DDBJ whole genome shotgun (WGS) entry which is preliminary data.</text>
</comment>
<feature type="compositionally biased region" description="Low complexity" evidence="1">
    <location>
        <begin position="19"/>
        <end position="37"/>
    </location>
</feature>
<evidence type="ECO:0000313" key="3">
    <source>
        <dbReference type="EMBL" id="MCT7375151.1"/>
    </source>
</evidence>
<dbReference type="PANTHER" id="PTHR36505">
    <property type="entry name" value="BLR1072 PROTEIN"/>
    <property type="match status" value="1"/>
</dbReference>
<feature type="domain" description="PRC-barrel" evidence="2">
    <location>
        <begin position="144"/>
        <end position="202"/>
    </location>
</feature>
<dbReference type="Proteomes" id="UP001320831">
    <property type="component" value="Unassembled WGS sequence"/>
</dbReference>
<dbReference type="Pfam" id="PF05239">
    <property type="entry name" value="PRC"/>
    <property type="match status" value="1"/>
</dbReference>
<evidence type="ECO:0000259" key="2">
    <source>
        <dbReference type="Pfam" id="PF05239"/>
    </source>
</evidence>
<name>A0ABT2LLI8_9HYPH</name>
<gene>
    <name evidence="3" type="ORF">N5A92_08910</name>
</gene>
<feature type="region of interest" description="Disordered" evidence="1">
    <location>
        <begin position="19"/>
        <end position="59"/>
    </location>
</feature>